<accession>A0ABR1LVK4</accession>
<evidence type="ECO:0000313" key="3">
    <source>
        <dbReference type="Proteomes" id="UP001360953"/>
    </source>
</evidence>
<reference evidence="2 3" key="1">
    <citation type="submission" date="2024-04" db="EMBL/GenBank/DDBJ databases">
        <title>Phyllosticta paracitricarpa is synonymous to the EU quarantine fungus P. citricarpa based on phylogenomic analyses.</title>
        <authorList>
            <consortium name="Lawrence Berkeley National Laboratory"/>
            <person name="Van ingen-buijs V.A."/>
            <person name="Van westerhoven A.C."/>
            <person name="Haridas S."/>
            <person name="Skiadas P."/>
            <person name="Martin F."/>
            <person name="Groenewald J.Z."/>
            <person name="Crous P.W."/>
            <person name="Seidl M.F."/>
        </authorList>
    </citation>
    <scope>NUCLEOTIDE SEQUENCE [LARGE SCALE GENOMIC DNA]</scope>
    <source>
        <strain evidence="2 3">CPC 17464</strain>
    </source>
</reference>
<feature type="region of interest" description="Disordered" evidence="1">
    <location>
        <begin position="388"/>
        <end position="497"/>
    </location>
</feature>
<feature type="compositionally biased region" description="Basic and acidic residues" evidence="1">
    <location>
        <begin position="84"/>
        <end position="96"/>
    </location>
</feature>
<sequence>MPRLSDKKNRRRYRVINKSLASFPNNPSGEEASSQNQLLLDLSAEPFQFSPDLAIPKHHRENKFSLLDRIDPNESCNSCPNSKGGREDARCEEGKDQIQSQETHRKTGPVVQEGSHEGQDGSCRCSHEATEQSLNKVVVEPKQISLATSSASSMLDWDYDAKARGETVGQRRGFTFGLRKDGSQGNFASPDELCQNFSFDPQHKFPIFNLGTPAESPSWIYKTTPQCLFACQKFHVHADTDRDTPAAQPSQPPATQTTTHTATAVKMSENAGEQDPPVGPVSTPVLPGSSMSEFRPHIPPPTLPRFRKLPPPHPSVCRAWDSNKDVYQAWDNWQVSNPRLNDIFCDDSRWKLYPAWKYELLYQNLRNLRAPSQETTLYGATTLPGLGAAMSDMEQPMPAQSAPAMLSHSDDDQDDDDHHAASKTQKDDSIRAGSNASENGSNARPDQGQPLNHQPSDVAGESHVASAEGDRDDDNMEETEKMIEGFVLLELDPEDRV</sequence>
<dbReference type="EMBL" id="JBBPEH010000005">
    <property type="protein sequence ID" value="KAK7538760.1"/>
    <property type="molecule type" value="Genomic_DNA"/>
</dbReference>
<evidence type="ECO:0000313" key="2">
    <source>
        <dbReference type="EMBL" id="KAK7538760.1"/>
    </source>
</evidence>
<proteinExistence type="predicted"/>
<protein>
    <submittedName>
        <fullName evidence="2">Uncharacterized protein</fullName>
    </submittedName>
</protein>
<feature type="compositionally biased region" description="Low complexity" evidence="1">
    <location>
        <begin position="245"/>
        <end position="261"/>
    </location>
</feature>
<feature type="compositionally biased region" description="Basic and acidic residues" evidence="1">
    <location>
        <begin position="416"/>
        <end position="430"/>
    </location>
</feature>
<dbReference type="RefSeq" id="XP_066656447.1">
    <property type="nucleotide sequence ID" value="XM_066800123.1"/>
</dbReference>
<feature type="compositionally biased region" description="Polar residues" evidence="1">
    <location>
        <begin position="432"/>
        <end position="455"/>
    </location>
</feature>
<name>A0ABR1LVK4_9PEZI</name>
<organism evidence="2 3">
    <name type="scientific">Phyllosticta citribraziliensis</name>
    <dbReference type="NCBI Taxonomy" id="989973"/>
    <lineage>
        <taxon>Eukaryota</taxon>
        <taxon>Fungi</taxon>
        <taxon>Dikarya</taxon>
        <taxon>Ascomycota</taxon>
        <taxon>Pezizomycotina</taxon>
        <taxon>Dothideomycetes</taxon>
        <taxon>Dothideomycetes incertae sedis</taxon>
        <taxon>Botryosphaeriales</taxon>
        <taxon>Phyllostictaceae</taxon>
        <taxon>Phyllosticta</taxon>
    </lineage>
</organism>
<feature type="region of interest" description="Disordered" evidence="1">
    <location>
        <begin position="75"/>
        <end position="127"/>
    </location>
</feature>
<dbReference type="GeneID" id="92033029"/>
<feature type="compositionally biased region" description="Polar residues" evidence="1">
    <location>
        <begin position="19"/>
        <end position="37"/>
    </location>
</feature>
<evidence type="ECO:0000256" key="1">
    <source>
        <dbReference type="SAM" id="MobiDB-lite"/>
    </source>
</evidence>
<gene>
    <name evidence="2" type="ORF">J3D65DRAFT_623034</name>
</gene>
<feature type="region of interest" description="Disordered" evidence="1">
    <location>
        <begin position="1"/>
        <end position="37"/>
    </location>
</feature>
<feature type="region of interest" description="Disordered" evidence="1">
    <location>
        <begin position="240"/>
        <end position="261"/>
    </location>
</feature>
<comment type="caution">
    <text evidence="2">The sequence shown here is derived from an EMBL/GenBank/DDBJ whole genome shotgun (WGS) entry which is preliminary data.</text>
</comment>
<dbReference type="Proteomes" id="UP001360953">
    <property type="component" value="Unassembled WGS sequence"/>
</dbReference>
<keyword evidence="3" id="KW-1185">Reference proteome</keyword>
<feature type="compositionally biased region" description="Basic and acidic residues" evidence="1">
    <location>
        <begin position="114"/>
        <end position="127"/>
    </location>
</feature>